<evidence type="ECO:0000256" key="6">
    <source>
        <dbReference type="ARBA" id="ARBA00022679"/>
    </source>
</evidence>
<evidence type="ECO:0000256" key="9">
    <source>
        <dbReference type="ARBA" id="ARBA00031501"/>
    </source>
</evidence>
<keyword evidence="12" id="KW-1185">Reference proteome</keyword>
<sequence length="497" mass="56975">MPVRNQLVRGAGVLLPISSLPSNYGIGTFGSQAFRFIDFLKNAGQKYWQVLPIGPTSYGDSPYQSFSAFAGNPYFIDLDILIEEGLLTADEVCSVSWGVRDENVDYAALFQSRLFILKKAFFRSRHMDTAEYTNFCSENAYWLDDYCLFMSLKNQFDNQPWSLWPEDIRFHRFSSICCYSEKLSSDIDFWKFCQYKFFEQWNRVKTYANRLGIQIIGDVPIYVALDSADVWGNSELFQLDAQRRPTKVAGVPPDLFSKEGQLWGNPLYDWDAMEHSGFDWWKKRMGFSTKIYDRIRIDHFIGIVRYYVIPAEETTAVNGCWQPGPGRKLTDAINASVGTGKIIAEDLGEVVPEVKKLLEKNGYPGMKVLQFAFDGNPANPHLPMNYIRNTVVYAGTHDNETQVGYFNKLPAKKIRYAKEYLNVKRRKDLPGAVLRAAYASVADTVIFQAQDILFLPAEARMNYPSTVGTNWRWRLKKGQLTDEISKELCDLARIYGR</sequence>
<dbReference type="EC" id="2.4.1.25" evidence="3 10"/>
<dbReference type="InterPro" id="IPR017853">
    <property type="entry name" value="GH"/>
</dbReference>
<keyword evidence="5 10" id="KW-0328">Glycosyltransferase</keyword>
<evidence type="ECO:0000313" key="11">
    <source>
        <dbReference type="EMBL" id="MBW7573703.1"/>
    </source>
</evidence>
<evidence type="ECO:0000313" key="12">
    <source>
        <dbReference type="Proteomes" id="UP000719942"/>
    </source>
</evidence>
<evidence type="ECO:0000256" key="4">
    <source>
        <dbReference type="ARBA" id="ARBA00020295"/>
    </source>
</evidence>
<comment type="caution">
    <text evidence="11">The sequence shown here is derived from an EMBL/GenBank/DDBJ whole genome shotgun (WGS) entry which is preliminary data.</text>
</comment>
<accession>A0ABS7DQX2</accession>
<keyword evidence="7 10" id="KW-0119">Carbohydrate metabolism</keyword>
<evidence type="ECO:0000256" key="2">
    <source>
        <dbReference type="ARBA" id="ARBA00005684"/>
    </source>
</evidence>
<evidence type="ECO:0000256" key="1">
    <source>
        <dbReference type="ARBA" id="ARBA00000439"/>
    </source>
</evidence>
<evidence type="ECO:0000256" key="7">
    <source>
        <dbReference type="ARBA" id="ARBA00023277"/>
    </source>
</evidence>
<dbReference type="RefSeq" id="WP_219966098.1">
    <property type="nucleotide sequence ID" value="NZ_JAGFNZ010000005.1"/>
</dbReference>
<dbReference type="PANTHER" id="PTHR32438">
    <property type="entry name" value="4-ALPHA-GLUCANOTRANSFERASE DPE1, CHLOROPLASTIC/AMYLOPLASTIC"/>
    <property type="match status" value="1"/>
</dbReference>
<evidence type="ECO:0000256" key="8">
    <source>
        <dbReference type="ARBA" id="ARBA00031423"/>
    </source>
</evidence>
<organism evidence="11 12">
    <name type="scientific">Caproiciproducens faecalis</name>
    <dbReference type="NCBI Taxonomy" id="2820301"/>
    <lineage>
        <taxon>Bacteria</taxon>
        <taxon>Bacillati</taxon>
        <taxon>Bacillota</taxon>
        <taxon>Clostridia</taxon>
        <taxon>Eubacteriales</taxon>
        <taxon>Acutalibacteraceae</taxon>
        <taxon>Caproiciproducens</taxon>
    </lineage>
</organism>
<dbReference type="EMBL" id="JAGFNZ010000005">
    <property type="protein sequence ID" value="MBW7573703.1"/>
    <property type="molecule type" value="Genomic_DNA"/>
</dbReference>
<comment type="catalytic activity">
    <reaction evidence="1 10">
        <text>Transfers a segment of a (1-&gt;4)-alpha-D-glucan to a new position in an acceptor, which may be glucose or a (1-&gt;4)-alpha-D-glucan.</text>
        <dbReference type="EC" id="2.4.1.25"/>
    </reaction>
</comment>
<dbReference type="Proteomes" id="UP000719942">
    <property type="component" value="Unassembled WGS sequence"/>
</dbReference>
<dbReference type="GO" id="GO:0004134">
    <property type="term" value="F:4-alpha-glucanotransferase activity"/>
    <property type="evidence" value="ECO:0007669"/>
    <property type="project" value="UniProtKB-EC"/>
</dbReference>
<proteinExistence type="inferred from homology"/>
<protein>
    <recommendedName>
        <fullName evidence="4 10">4-alpha-glucanotransferase</fullName>
        <ecNumber evidence="3 10">2.4.1.25</ecNumber>
    </recommendedName>
    <alternativeName>
        <fullName evidence="8 10">Amylomaltase</fullName>
    </alternativeName>
    <alternativeName>
        <fullName evidence="9 10">Disproportionating enzyme</fullName>
    </alternativeName>
</protein>
<dbReference type="PANTHER" id="PTHR32438:SF5">
    <property type="entry name" value="4-ALPHA-GLUCANOTRANSFERASE DPE1, CHLOROPLASTIC_AMYLOPLASTIC"/>
    <property type="match status" value="1"/>
</dbReference>
<dbReference type="Pfam" id="PF02446">
    <property type="entry name" value="Glyco_hydro_77"/>
    <property type="match status" value="1"/>
</dbReference>
<evidence type="ECO:0000256" key="5">
    <source>
        <dbReference type="ARBA" id="ARBA00022676"/>
    </source>
</evidence>
<dbReference type="Gene3D" id="3.20.20.80">
    <property type="entry name" value="Glycosidases"/>
    <property type="match status" value="1"/>
</dbReference>
<comment type="similarity">
    <text evidence="2 10">Belongs to the disproportionating enzyme family.</text>
</comment>
<dbReference type="SUPFAM" id="SSF51445">
    <property type="entry name" value="(Trans)glycosidases"/>
    <property type="match status" value="1"/>
</dbReference>
<dbReference type="NCBIfam" id="NF011080">
    <property type="entry name" value="PRK14508.1-3"/>
    <property type="match status" value="1"/>
</dbReference>
<dbReference type="InterPro" id="IPR003385">
    <property type="entry name" value="Glyco_hydro_77"/>
</dbReference>
<keyword evidence="6 10" id="KW-0808">Transferase</keyword>
<dbReference type="NCBIfam" id="TIGR00217">
    <property type="entry name" value="malQ"/>
    <property type="match status" value="1"/>
</dbReference>
<name>A0ABS7DQX2_9FIRM</name>
<evidence type="ECO:0000256" key="10">
    <source>
        <dbReference type="RuleBase" id="RU361207"/>
    </source>
</evidence>
<reference evidence="11 12" key="1">
    <citation type="submission" date="2021-03" db="EMBL/GenBank/DDBJ databases">
        <title>Caproiciproducens sp. nov. isolated from feces of cow.</title>
        <authorList>
            <person name="Choi J.-Y."/>
        </authorList>
    </citation>
    <scope>NUCLEOTIDE SEQUENCE [LARGE SCALE GENOMIC DNA]</scope>
    <source>
        <strain evidence="11 12">AGMB10547</strain>
    </source>
</reference>
<evidence type="ECO:0000256" key="3">
    <source>
        <dbReference type="ARBA" id="ARBA00012560"/>
    </source>
</evidence>
<gene>
    <name evidence="11" type="primary">malQ</name>
    <name evidence="11" type="ORF">J5W02_12875</name>
</gene>